<protein>
    <submittedName>
        <fullName evidence="5">M28 family peptidase</fullName>
    </submittedName>
</protein>
<evidence type="ECO:0000256" key="1">
    <source>
        <dbReference type="ARBA" id="ARBA00022729"/>
    </source>
</evidence>
<feature type="signal peptide" evidence="2">
    <location>
        <begin position="1"/>
        <end position="20"/>
    </location>
</feature>
<comment type="caution">
    <text evidence="5">The sequence shown here is derived from an EMBL/GenBank/DDBJ whole genome shotgun (WGS) entry which is preliminary data.</text>
</comment>
<dbReference type="Pfam" id="PF18962">
    <property type="entry name" value="Por_Secre_tail"/>
    <property type="match status" value="1"/>
</dbReference>
<dbReference type="SUPFAM" id="SSF53187">
    <property type="entry name" value="Zn-dependent exopeptidases"/>
    <property type="match status" value="1"/>
</dbReference>
<proteinExistence type="predicted"/>
<dbReference type="Gene3D" id="3.40.630.10">
    <property type="entry name" value="Zn peptidases"/>
    <property type="match status" value="1"/>
</dbReference>
<dbReference type="InterPro" id="IPR007484">
    <property type="entry name" value="Peptidase_M28"/>
</dbReference>
<gene>
    <name evidence="5" type="ORF">ACFFVB_00920</name>
</gene>
<evidence type="ECO:0000313" key="6">
    <source>
        <dbReference type="Proteomes" id="UP001589605"/>
    </source>
</evidence>
<keyword evidence="6" id="KW-1185">Reference proteome</keyword>
<feature type="domain" description="Peptidase M28" evidence="3">
    <location>
        <begin position="97"/>
        <end position="292"/>
    </location>
</feature>
<dbReference type="NCBIfam" id="TIGR04183">
    <property type="entry name" value="Por_Secre_tail"/>
    <property type="match status" value="1"/>
</dbReference>
<accession>A0ABV5EWR5</accession>
<evidence type="ECO:0000313" key="5">
    <source>
        <dbReference type="EMBL" id="MFB9051626.1"/>
    </source>
</evidence>
<dbReference type="EMBL" id="JBHMEZ010000001">
    <property type="protein sequence ID" value="MFB9051626.1"/>
    <property type="molecule type" value="Genomic_DNA"/>
</dbReference>
<keyword evidence="1 2" id="KW-0732">Signal</keyword>
<dbReference type="InterPro" id="IPR045175">
    <property type="entry name" value="M28_fam"/>
</dbReference>
<dbReference type="Pfam" id="PF04389">
    <property type="entry name" value="Peptidase_M28"/>
    <property type="match status" value="1"/>
</dbReference>
<feature type="chain" id="PRO_5045572238" evidence="2">
    <location>
        <begin position="21"/>
        <end position="455"/>
    </location>
</feature>
<dbReference type="RefSeq" id="WP_382380230.1">
    <property type="nucleotide sequence ID" value="NZ_JBHMEZ010000001.1"/>
</dbReference>
<evidence type="ECO:0000259" key="4">
    <source>
        <dbReference type="Pfam" id="PF18962"/>
    </source>
</evidence>
<name>A0ABV5EWR5_9FLAO</name>
<evidence type="ECO:0000256" key="2">
    <source>
        <dbReference type="SAM" id="SignalP"/>
    </source>
</evidence>
<dbReference type="PANTHER" id="PTHR12147">
    <property type="entry name" value="METALLOPEPTIDASE M28 FAMILY MEMBER"/>
    <property type="match status" value="1"/>
</dbReference>
<dbReference type="Proteomes" id="UP001589605">
    <property type="component" value="Unassembled WGS sequence"/>
</dbReference>
<organism evidence="5 6">
    <name type="scientific">Formosa undariae</name>
    <dbReference type="NCBI Taxonomy" id="1325436"/>
    <lineage>
        <taxon>Bacteria</taxon>
        <taxon>Pseudomonadati</taxon>
        <taxon>Bacteroidota</taxon>
        <taxon>Flavobacteriia</taxon>
        <taxon>Flavobacteriales</taxon>
        <taxon>Flavobacteriaceae</taxon>
        <taxon>Formosa</taxon>
    </lineage>
</organism>
<dbReference type="PANTHER" id="PTHR12147:SF26">
    <property type="entry name" value="PEPTIDASE M28 DOMAIN-CONTAINING PROTEIN"/>
    <property type="match status" value="1"/>
</dbReference>
<reference evidence="5 6" key="1">
    <citation type="submission" date="2024-09" db="EMBL/GenBank/DDBJ databases">
        <authorList>
            <person name="Sun Q."/>
            <person name="Mori K."/>
        </authorList>
    </citation>
    <scope>NUCLEOTIDE SEQUENCE [LARGE SCALE GENOMIC DNA]</scope>
    <source>
        <strain evidence="5 6">CECT 8286</strain>
    </source>
</reference>
<sequence length="455" mass="50429">MNKSWFILLGCMLSFSVSYCQSVTDIINAVHLDSLSLTVNEFSGEVPTVVNGNTVTILNRRLNNNNLAAEYLFEKLDKLGGLTVGNQFVDNDENRRNVIATQLGTTHPDKIYMISAHYDAVANYCADDNASGVAALLEVARVLSGECLENTIVYALWDEEEVGLIGSSYYAEQAKTNGDDILGVYNLDMIGYDGDNDQSFDIDVKRNNEGSQGMSDDIVAILGAYPFKLNANIVIPGTEYSDHSSFWNRGYPAVLIGEAWSENDQNPEYHSSDDRFELFNLQYFHELTKLSAGYMATKGVLTGVDNTVTQTNNSLKAIQESATYQWYNCTTGTAIAEATFQTYMPTENGTYNVEITSGSCTEFSDCYSFGTLGLPTFLQSELKLYPIPVQSNLTVERSVGESADFTIYDVSGKRVFKISSEKENTELQLNDLAKGVYFLSVESSEKRGVYKFIKE</sequence>
<feature type="domain" description="Secretion system C-terminal sorting" evidence="4">
    <location>
        <begin position="384"/>
        <end position="453"/>
    </location>
</feature>
<dbReference type="InterPro" id="IPR026444">
    <property type="entry name" value="Secre_tail"/>
</dbReference>
<evidence type="ECO:0000259" key="3">
    <source>
        <dbReference type="Pfam" id="PF04389"/>
    </source>
</evidence>